<comment type="caution">
    <text evidence="1">The sequence shown here is derived from an EMBL/GenBank/DDBJ whole genome shotgun (WGS) entry which is preliminary data.</text>
</comment>
<proteinExistence type="predicted"/>
<organism evidence="1 2">
    <name type="scientific">Phytophthora megakarya</name>
    <dbReference type="NCBI Taxonomy" id="4795"/>
    <lineage>
        <taxon>Eukaryota</taxon>
        <taxon>Sar</taxon>
        <taxon>Stramenopiles</taxon>
        <taxon>Oomycota</taxon>
        <taxon>Peronosporomycetes</taxon>
        <taxon>Peronosporales</taxon>
        <taxon>Peronosporaceae</taxon>
        <taxon>Phytophthora</taxon>
    </lineage>
</organism>
<evidence type="ECO:0000313" key="2">
    <source>
        <dbReference type="Proteomes" id="UP000198211"/>
    </source>
</evidence>
<dbReference type="EMBL" id="NBNE01001961">
    <property type="protein sequence ID" value="OWZ12040.1"/>
    <property type="molecule type" value="Genomic_DNA"/>
</dbReference>
<dbReference type="Proteomes" id="UP000198211">
    <property type="component" value="Unassembled WGS sequence"/>
</dbReference>
<accession>A0A225W590</accession>
<evidence type="ECO:0000313" key="1">
    <source>
        <dbReference type="EMBL" id="OWZ12040.1"/>
    </source>
</evidence>
<gene>
    <name evidence="1" type="ORF">PHMEG_00014862</name>
</gene>
<reference evidence="2" key="1">
    <citation type="submission" date="2017-03" db="EMBL/GenBank/DDBJ databases">
        <title>Phytopthora megakarya and P. palmivora, two closely related causual agents of cacao black pod achieved similar genome size and gene model numbers by different mechanisms.</title>
        <authorList>
            <person name="Ali S."/>
            <person name="Shao J."/>
            <person name="Larry D.J."/>
            <person name="Kronmiller B."/>
            <person name="Shen D."/>
            <person name="Strem M.D."/>
            <person name="Melnick R.L."/>
            <person name="Guiltinan M.J."/>
            <person name="Tyler B.M."/>
            <person name="Meinhardt L.W."/>
            <person name="Bailey B.A."/>
        </authorList>
    </citation>
    <scope>NUCLEOTIDE SEQUENCE [LARGE SCALE GENOMIC DNA]</scope>
    <source>
        <strain evidence="2">zdho120</strain>
    </source>
</reference>
<dbReference type="AlphaFoldDB" id="A0A225W590"/>
<keyword evidence="2" id="KW-1185">Reference proteome</keyword>
<sequence length="122" mass="13080">MKNDQDGTRSRDARHVYANPFISDICPLRSLVIYTAVGVLSVSRIFPGGNQYDGLSKSSTFVSSCSNGGSSAAAICIRAGWKLSGVQGTYIRYEAAGDRIVGCYVDGMPFDDTGFVILPHFS</sequence>
<dbReference type="OrthoDB" id="78568at2759"/>
<name>A0A225W590_9STRA</name>
<protein>
    <submittedName>
        <fullName evidence="1">Uncharacterized protein</fullName>
    </submittedName>
</protein>